<dbReference type="RefSeq" id="WP_059059799.1">
    <property type="nucleotide sequence ID" value="NZ_LN879502.1"/>
</dbReference>
<dbReference type="STRING" id="389348.PNK_0243"/>
<gene>
    <name evidence="2" type="ORF">PNK_0243</name>
</gene>
<evidence type="ECO:0008006" key="4">
    <source>
        <dbReference type="Google" id="ProtNLM"/>
    </source>
</evidence>
<keyword evidence="3" id="KW-1185">Reference proteome</keyword>
<protein>
    <recommendedName>
        <fullName evidence="4">BZIP domain-containing protein</fullName>
    </recommendedName>
</protein>
<proteinExistence type="predicted"/>
<feature type="compositionally biased region" description="Basic and acidic residues" evidence="1">
    <location>
        <begin position="128"/>
        <end position="144"/>
    </location>
</feature>
<name>A0A0U5J7Z3_9BACT</name>
<dbReference type="AlphaFoldDB" id="A0A0U5J7Z3"/>
<feature type="region of interest" description="Disordered" evidence="1">
    <location>
        <begin position="103"/>
        <end position="146"/>
    </location>
</feature>
<dbReference type="KEGG" id="pnl:PNK_0243"/>
<organism evidence="2 3">
    <name type="scientific">Candidatus Protochlamydia naegleriophila</name>
    <dbReference type="NCBI Taxonomy" id="389348"/>
    <lineage>
        <taxon>Bacteria</taxon>
        <taxon>Pseudomonadati</taxon>
        <taxon>Chlamydiota</taxon>
        <taxon>Chlamydiia</taxon>
        <taxon>Parachlamydiales</taxon>
        <taxon>Parachlamydiaceae</taxon>
        <taxon>Candidatus Protochlamydia</taxon>
    </lineage>
</organism>
<feature type="compositionally biased region" description="Basic and acidic residues" evidence="1">
    <location>
        <begin position="107"/>
        <end position="116"/>
    </location>
</feature>
<evidence type="ECO:0000256" key="1">
    <source>
        <dbReference type="SAM" id="MobiDB-lite"/>
    </source>
</evidence>
<reference evidence="3" key="1">
    <citation type="submission" date="2015-09" db="EMBL/GenBank/DDBJ databases">
        <authorList>
            <person name="Bertelli C."/>
        </authorList>
    </citation>
    <scope>NUCLEOTIDE SEQUENCE [LARGE SCALE GENOMIC DNA]</scope>
    <source>
        <strain evidence="3">KNic</strain>
    </source>
</reference>
<accession>A0A0U5J7Z3</accession>
<sequence>MNEFSPMSPTNLFCSSFDFELDSKWFEAQESFESIFEENSHEPFTPDHLPDDQTFLAQSQLLSAQPNLQSFLHGDFQPLPSLNSNQEHPFLASPFFKASIAQVQTDTKTDSMPENKKPKKASSNSSSRVEESSEHISDDVNMNKKERRKMLNRISARKSREKVKAKLDRFKALLEKVKATVEKHPSIFLDLLNSKEEDAHFIEKALLMSLEKISEQEQLLKKQ</sequence>
<dbReference type="EMBL" id="LN879502">
    <property type="protein sequence ID" value="CUI15880.1"/>
    <property type="molecule type" value="Genomic_DNA"/>
</dbReference>
<evidence type="ECO:0000313" key="2">
    <source>
        <dbReference type="EMBL" id="CUI15880.1"/>
    </source>
</evidence>
<dbReference type="CDD" id="cd14686">
    <property type="entry name" value="bZIP"/>
    <property type="match status" value="1"/>
</dbReference>
<dbReference type="Proteomes" id="UP000069902">
    <property type="component" value="Chromosome cPNK"/>
</dbReference>
<evidence type="ECO:0000313" key="3">
    <source>
        <dbReference type="Proteomes" id="UP000069902"/>
    </source>
</evidence>
<dbReference type="PATRIC" id="fig|389348.3.peg.275"/>
<dbReference type="InParanoid" id="A0A0U5J7Z3"/>